<evidence type="ECO:0000313" key="2">
    <source>
        <dbReference type="EMBL" id="CAF1093974.1"/>
    </source>
</evidence>
<keyword evidence="3" id="KW-1185">Reference proteome</keyword>
<proteinExistence type="predicted"/>
<feature type="chain" id="PRO_5032807604" description="Protein quiver" evidence="1">
    <location>
        <begin position="23"/>
        <end position="162"/>
    </location>
</feature>
<dbReference type="EMBL" id="CAJNOR010001188">
    <property type="protein sequence ID" value="CAF1093974.1"/>
    <property type="molecule type" value="Genomic_DNA"/>
</dbReference>
<organism evidence="2 3">
    <name type="scientific">Adineta ricciae</name>
    <name type="common">Rotifer</name>
    <dbReference type="NCBI Taxonomy" id="249248"/>
    <lineage>
        <taxon>Eukaryota</taxon>
        <taxon>Metazoa</taxon>
        <taxon>Spiralia</taxon>
        <taxon>Gnathifera</taxon>
        <taxon>Rotifera</taxon>
        <taxon>Eurotatoria</taxon>
        <taxon>Bdelloidea</taxon>
        <taxon>Adinetida</taxon>
        <taxon>Adinetidae</taxon>
        <taxon>Adineta</taxon>
    </lineage>
</organism>
<feature type="signal peptide" evidence="1">
    <location>
        <begin position="1"/>
        <end position="22"/>
    </location>
</feature>
<dbReference type="Proteomes" id="UP000663828">
    <property type="component" value="Unassembled WGS sequence"/>
</dbReference>
<accession>A0A814NNU2</accession>
<name>A0A814NNU2_ADIRI</name>
<comment type="caution">
    <text evidence="2">The sequence shown here is derived from an EMBL/GenBank/DDBJ whole genome shotgun (WGS) entry which is preliminary data.</text>
</comment>
<dbReference type="AlphaFoldDB" id="A0A814NNU2"/>
<evidence type="ECO:0000256" key="1">
    <source>
        <dbReference type="SAM" id="SignalP"/>
    </source>
</evidence>
<dbReference type="SUPFAM" id="SSF57302">
    <property type="entry name" value="Snake toxin-like"/>
    <property type="match status" value="1"/>
</dbReference>
<evidence type="ECO:0000313" key="3">
    <source>
        <dbReference type="Proteomes" id="UP000663828"/>
    </source>
</evidence>
<dbReference type="InterPro" id="IPR045860">
    <property type="entry name" value="Snake_toxin-like_sf"/>
</dbReference>
<evidence type="ECO:0008006" key="4">
    <source>
        <dbReference type="Google" id="ProtNLM"/>
    </source>
</evidence>
<gene>
    <name evidence="2" type="ORF">XAT740_LOCUS17992</name>
</gene>
<keyword evidence="1" id="KW-0732">Signal</keyword>
<sequence length="162" mass="18472">MHLDISKYFLLLLACLVRLTFQLECLQCTSPIRRVSRDWDHSCLDGTLMPVDCPLPLNKTETPFTQCVSAVHRLGNRQGSGVLIYRGCVKISKSYQECDPPIPIDIDKTINFYCSRTCYGDGCNRHSVKNVISSMSTLFNKPYRLLNIVCLAILRSFVEKIY</sequence>
<reference evidence="2" key="1">
    <citation type="submission" date="2021-02" db="EMBL/GenBank/DDBJ databases">
        <authorList>
            <person name="Nowell W R."/>
        </authorList>
    </citation>
    <scope>NUCLEOTIDE SEQUENCE</scope>
</reference>
<protein>
    <recommendedName>
        <fullName evidence="4">Protein quiver</fullName>
    </recommendedName>
</protein>